<dbReference type="InterPro" id="IPR037175">
    <property type="entry name" value="KFase_sf"/>
</dbReference>
<dbReference type="GO" id="GO:0004061">
    <property type="term" value="F:arylformamidase activity"/>
    <property type="evidence" value="ECO:0007669"/>
    <property type="project" value="UniProtKB-EC"/>
</dbReference>
<dbReference type="PANTHER" id="PTHR31118">
    <property type="entry name" value="CYCLASE-LIKE PROTEIN 2"/>
    <property type="match status" value="1"/>
</dbReference>
<sequence>MTFPSRVHDLTATLQTHMATWPTSPLPVFEPTAFNARDGVAGERIVCSSHTGTHVDAPYHFVEDGRTIDAIPPEDLVGPAVVFDLRSEIDGTLLRRASLERHWPKGPAPAFVLLRTDWSQQRAPTQRYLYDFPGLEVSAAKFLVEREIRAVGTDTLSIDPYANAEFEAHKTLLSRGIWIIEALDHLDRLREGVVYTLVVGPLKIGGGSGAMSRVLALES</sequence>
<evidence type="ECO:0000313" key="1">
    <source>
        <dbReference type="EMBL" id="EQD30181.1"/>
    </source>
</evidence>
<dbReference type="EC" id="3.5.1.9" evidence="1"/>
<dbReference type="Gene3D" id="3.50.30.50">
    <property type="entry name" value="Putative cyclase"/>
    <property type="match status" value="1"/>
</dbReference>
<dbReference type="EMBL" id="AUZY01012405">
    <property type="protein sequence ID" value="EQD30181.1"/>
    <property type="molecule type" value="Genomic_DNA"/>
</dbReference>
<gene>
    <name evidence="1" type="ORF">B1B_18536</name>
</gene>
<dbReference type="GO" id="GO:0019441">
    <property type="term" value="P:L-tryptophan catabolic process to kynurenine"/>
    <property type="evidence" value="ECO:0007669"/>
    <property type="project" value="InterPro"/>
</dbReference>
<reference evidence="1" key="2">
    <citation type="journal article" date="2014" name="ISME J.">
        <title>Microbial stratification in low pH oxic and suboxic macroscopic growths along an acid mine drainage.</title>
        <authorList>
            <person name="Mendez-Garcia C."/>
            <person name="Mesa V."/>
            <person name="Sprenger R.R."/>
            <person name="Richter M."/>
            <person name="Diez M.S."/>
            <person name="Solano J."/>
            <person name="Bargiela R."/>
            <person name="Golyshina O.V."/>
            <person name="Manteca A."/>
            <person name="Ramos J.L."/>
            <person name="Gallego J.R."/>
            <person name="Llorente I."/>
            <person name="Martins Dos Santos V.A."/>
            <person name="Jensen O.N."/>
            <person name="Pelaez A.I."/>
            <person name="Sanchez J."/>
            <person name="Ferrer M."/>
        </authorList>
    </citation>
    <scope>NUCLEOTIDE SEQUENCE</scope>
</reference>
<dbReference type="PANTHER" id="PTHR31118:SF12">
    <property type="entry name" value="CYCLASE-LIKE PROTEIN 2"/>
    <property type="match status" value="1"/>
</dbReference>
<keyword evidence="1" id="KW-0378">Hydrolase</keyword>
<dbReference type="InterPro" id="IPR007325">
    <property type="entry name" value="KFase/CYL"/>
</dbReference>
<dbReference type="SUPFAM" id="SSF102198">
    <property type="entry name" value="Putative cyclase"/>
    <property type="match status" value="1"/>
</dbReference>
<dbReference type="Pfam" id="PF04199">
    <property type="entry name" value="Cyclase"/>
    <property type="match status" value="1"/>
</dbReference>
<protein>
    <submittedName>
        <fullName evidence="1">Putative cyclase</fullName>
        <ecNumber evidence="1">3.5.1.9</ecNumber>
    </submittedName>
</protein>
<proteinExistence type="predicted"/>
<comment type="caution">
    <text evidence="1">The sequence shown here is derived from an EMBL/GenBank/DDBJ whole genome shotgun (WGS) entry which is preliminary data.</text>
</comment>
<organism evidence="1">
    <name type="scientific">mine drainage metagenome</name>
    <dbReference type="NCBI Taxonomy" id="410659"/>
    <lineage>
        <taxon>unclassified sequences</taxon>
        <taxon>metagenomes</taxon>
        <taxon>ecological metagenomes</taxon>
    </lineage>
</organism>
<name>T0Y518_9ZZZZ</name>
<reference evidence="1" key="1">
    <citation type="submission" date="2013-08" db="EMBL/GenBank/DDBJ databases">
        <authorList>
            <person name="Mendez C."/>
            <person name="Richter M."/>
            <person name="Ferrer M."/>
            <person name="Sanchez J."/>
        </authorList>
    </citation>
    <scope>NUCLEOTIDE SEQUENCE</scope>
</reference>
<dbReference type="AlphaFoldDB" id="T0Y518"/>
<accession>T0Y518</accession>